<evidence type="ECO:0000313" key="3">
    <source>
        <dbReference type="EMBL" id="KAK6188863.1"/>
    </source>
</evidence>
<dbReference type="Pfam" id="PF01582">
    <property type="entry name" value="TIR"/>
    <property type="match status" value="1"/>
</dbReference>
<comment type="caution">
    <text evidence="3">The sequence shown here is derived from an EMBL/GenBank/DDBJ whole genome shotgun (WGS) entry which is preliminary data.</text>
</comment>
<accession>A0AAN8K440</accession>
<evidence type="ECO:0000256" key="1">
    <source>
        <dbReference type="SAM" id="Phobius"/>
    </source>
</evidence>
<dbReference type="GO" id="GO:0007165">
    <property type="term" value="P:signal transduction"/>
    <property type="evidence" value="ECO:0007669"/>
    <property type="project" value="InterPro"/>
</dbReference>
<keyword evidence="1" id="KW-0472">Membrane</keyword>
<dbReference type="AlphaFoldDB" id="A0AAN8K440"/>
<dbReference type="Gene3D" id="3.40.50.10140">
    <property type="entry name" value="Toll/interleukin-1 receptor homology (TIR) domain"/>
    <property type="match status" value="1"/>
</dbReference>
<keyword evidence="4" id="KW-1185">Reference proteome</keyword>
<reference evidence="3 4" key="1">
    <citation type="submission" date="2024-01" db="EMBL/GenBank/DDBJ databases">
        <title>The genome of the rayed Mediterranean limpet Patella caerulea (Linnaeus, 1758).</title>
        <authorList>
            <person name="Anh-Thu Weber A."/>
            <person name="Halstead-Nussloch G."/>
        </authorList>
    </citation>
    <scope>NUCLEOTIDE SEQUENCE [LARGE SCALE GENOMIC DNA]</scope>
    <source>
        <strain evidence="3">AATW-2023a</strain>
        <tissue evidence="3">Whole specimen</tissue>
    </source>
</reference>
<keyword evidence="1" id="KW-0812">Transmembrane</keyword>
<dbReference type="EMBL" id="JAZGQO010000003">
    <property type="protein sequence ID" value="KAK6188863.1"/>
    <property type="molecule type" value="Genomic_DNA"/>
</dbReference>
<dbReference type="Proteomes" id="UP001347796">
    <property type="component" value="Unassembled WGS sequence"/>
</dbReference>
<evidence type="ECO:0000259" key="2">
    <source>
        <dbReference type="PROSITE" id="PS50104"/>
    </source>
</evidence>
<dbReference type="SUPFAM" id="SSF52200">
    <property type="entry name" value="Toll/Interleukin receptor TIR domain"/>
    <property type="match status" value="1"/>
</dbReference>
<feature type="transmembrane region" description="Helical" evidence="1">
    <location>
        <begin position="235"/>
        <end position="256"/>
    </location>
</feature>
<gene>
    <name evidence="3" type="ORF">SNE40_004953</name>
</gene>
<protein>
    <recommendedName>
        <fullName evidence="2">TIR domain-containing protein</fullName>
    </recommendedName>
</protein>
<dbReference type="InterPro" id="IPR042342">
    <property type="entry name" value="TTC22"/>
</dbReference>
<sequence>MAAVPVLQLPLGKKYHVFVYHKESPEDTQIAKMLLTKLTSNGFICCCNQDFSPGRTSIGSTVHAIDMSMKMVIIYSETFFKSTESSFTIEMQVQHCLNTEKFLLIPIQFDDCQIPLFYNTLPVIDVRQPEEVWYPQLVKSIKNISDISKQFVAGPRISTILIHVCGYEPARRNNMEVLACRRGVYSSRESKKLKMRHKMLHQMQKAGVILSERKFEAMMSDVDFMFRDYCRLNKLLFPVLTYFFICAIIGTVVLRSTRYFDADPIRRWLPMIILFGFGFCVCVVASWVIRTKFQDYYHRCFKDYLVTINDKLFDERILITVVEENIYIVYYDYDPCLNYLIENKTLFGINNTSVKTLKEIYKKWRDWLYGKIPDTEQNVERRQLVKEGGMYACWYLQNKLPKPAIDRHVRDGQCLCQYIEKNIQGDNVTLESVATRF</sequence>
<feature type="domain" description="TIR" evidence="2">
    <location>
        <begin position="13"/>
        <end position="140"/>
    </location>
</feature>
<dbReference type="InterPro" id="IPR035897">
    <property type="entry name" value="Toll_tir_struct_dom_sf"/>
</dbReference>
<evidence type="ECO:0000313" key="4">
    <source>
        <dbReference type="Proteomes" id="UP001347796"/>
    </source>
</evidence>
<dbReference type="PANTHER" id="PTHR16253:SF0">
    <property type="entry name" value="TETRATRICOPEPTIDE REPEAT PROTEIN 22"/>
    <property type="match status" value="1"/>
</dbReference>
<name>A0AAN8K440_PATCE</name>
<keyword evidence="1" id="KW-1133">Transmembrane helix</keyword>
<dbReference type="PANTHER" id="PTHR16253">
    <property type="entry name" value="TETRATRICOPEPTIDE REPEAT PROTEIN 22"/>
    <property type="match status" value="1"/>
</dbReference>
<dbReference type="InterPro" id="IPR000157">
    <property type="entry name" value="TIR_dom"/>
</dbReference>
<organism evidence="3 4">
    <name type="scientific">Patella caerulea</name>
    <name type="common">Rayed Mediterranean limpet</name>
    <dbReference type="NCBI Taxonomy" id="87958"/>
    <lineage>
        <taxon>Eukaryota</taxon>
        <taxon>Metazoa</taxon>
        <taxon>Spiralia</taxon>
        <taxon>Lophotrochozoa</taxon>
        <taxon>Mollusca</taxon>
        <taxon>Gastropoda</taxon>
        <taxon>Patellogastropoda</taxon>
        <taxon>Patelloidea</taxon>
        <taxon>Patellidae</taxon>
        <taxon>Patella</taxon>
    </lineage>
</organism>
<dbReference type="PROSITE" id="PS50104">
    <property type="entry name" value="TIR"/>
    <property type="match status" value="1"/>
</dbReference>
<feature type="transmembrane region" description="Helical" evidence="1">
    <location>
        <begin position="268"/>
        <end position="289"/>
    </location>
</feature>
<proteinExistence type="predicted"/>